<name>A0A5B0M5N3_PUCGR</name>
<organism evidence="2 3">
    <name type="scientific">Puccinia graminis f. sp. tritici</name>
    <dbReference type="NCBI Taxonomy" id="56615"/>
    <lineage>
        <taxon>Eukaryota</taxon>
        <taxon>Fungi</taxon>
        <taxon>Dikarya</taxon>
        <taxon>Basidiomycota</taxon>
        <taxon>Pucciniomycotina</taxon>
        <taxon>Pucciniomycetes</taxon>
        <taxon>Pucciniales</taxon>
        <taxon>Pucciniaceae</taxon>
        <taxon>Puccinia</taxon>
    </lineage>
</organism>
<dbReference type="Proteomes" id="UP000325313">
    <property type="component" value="Unassembled WGS sequence"/>
</dbReference>
<dbReference type="AlphaFoldDB" id="A0A5B0M5N3"/>
<dbReference type="EMBL" id="VDEP01000480">
    <property type="protein sequence ID" value="KAA1071124.1"/>
    <property type="molecule type" value="Genomic_DNA"/>
</dbReference>
<proteinExistence type="predicted"/>
<protein>
    <submittedName>
        <fullName evidence="2">Uncharacterized protein</fullName>
    </submittedName>
</protein>
<accession>A0A5B0M5N3</accession>
<evidence type="ECO:0000256" key="1">
    <source>
        <dbReference type="SAM" id="MobiDB-lite"/>
    </source>
</evidence>
<reference evidence="2 3" key="1">
    <citation type="submission" date="2019-05" db="EMBL/GenBank/DDBJ databases">
        <title>Emergence of the Ug99 lineage of the wheat stem rust pathogen through somatic hybridization.</title>
        <authorList>
            <person name="Li F."/>
            <person name="Upadhyaya N.M."/>
            <person name="Sperschneider J."/>
            <person name="Matny O."/>
            <person name="Nguyen-Phuc H."/>
            <person name="Mago R."/>
            <person name="Raley C."/>
            <person name="Miller M.E."/>
            <person name="Silverstein K.A.T."/>
            <person name="Henningsen E."/>
            <person name="Hirsch C.D."/>
            <person name="Visser B."/>
            <person name="Pretorius Z.A."/>
            <person name="Steffenson B.J."/>
            <person name="Schwessinger B."/>
            <person name="Dodds P.N."/>
            <person name="Figueroa M."/>
        </authorList>
    </citation>
    <scope>NUCLEOTIDE SEQUENCE [LARGE SCALE GENOMIC DNA]</scope>
    <source>
        <strain evidence="2 3">Ug99</strain>
    </source>
</reference>
<comment type="caution">
    <text evidence="2">The sequence shown here is derived from an EMBL/GenBank/DDBJ whole genome shotgun (WGS) entry which is preliminary data.</text>
</comment>
<sequence>MAKAVKKIDTRGKFHRRAAGSTSDVSPSLRSAQCDKWFTTPTKEGRDLAKLGQYLTASGGFLTTISVTNFIYNRAGTSSSKFHERQEFHTEPWKTTCPAMK</sequence>
<gene>
    <name evidence="2" type="ORF">PGTUg99_017686</name>
</gene>
<feature type="compositionally biased region" description="Basic and acidic residues" evidence="1">
    <location>
        <begin position="1"/>
        <end position="12"/>
    </location>
</feature>
<evidence type="ECO:0000313" key="3">
    <source>
        <dbReference type="Proteomes" id="UP000325313"/>
    </source>
</evidence>
<feature type="region of interest" description="Disordered" evidence="1">
    <location>
        <begin position="1"/>
        <end position="27"/>
    </location>
</feature>
<evidence type="ECO:0000313" key="2">
    <source>
        <dbReference type="EMBL" id="KAA1071124.1"/>
    </source>
</evidence>